<evidence type="ECO:0000313" key="2">
    <source>
        <dbReference type="EMBL" id="KYP67271.1"/>
    </source>
</evidence>
<dbReference type="Gramene" id="C.cajan_13190.t">
    <property type="protein sequence ID" value="C.cajan_13190.t.cds1"/>
    <property type="gene ID" value="C.cajan_13190"/>
</dbReference>
<accession>A0A151TJP0</accession>
<protein>
    <submittedName>
        <fullName evidence="2">Uncharacterized protein</fullName>
    </submittedName>
</protein>
<keyword evidence="3" id="KW-1185">Reference proteome</keyword>
<keyword evidence="1" id="KW-0732">Signal</keyword>
<dbReference type="Proteomes" id="UP000075243">
    <property type="component" value="Chromosome 6"/>
</dbReference>
<dbReference type="AlphaFoldDB" id="A0A151TJP0"/>
<dbReference type="EMBL" id="CM003608">
    <property type="protein sequence ID" value="KYP67271.1"/>
    <property type="molecule type" value="Genomic_DNA"/>
</dbReference>
<proteinExistence type="predicted"/>
<reference evidence="2 3" key="1">
    <citation type="journal article" date="2012" name="Nat. Biotechnol.">
        <title>Draft genome sequence of pigeonpea (Cajanus cajan), an orphan legume crop of resource-poor farmers.</title>
        <authorList>
            <person name="Varshney R.K."/>
            <person name="Chen W."/>
            <person name="Li Y."/>
            <person name="Bharti A.K."/>
            <person name="Saxena R.K."/>
            <person name="Schlueter J.A."/>
            <person name="Donoghue M.T."/>
            <person name="Azam S."/>
            <person name="Fan G."/>
            <person name="Whaley A.M."/>
            <person name="Farmer A.D."/>
            <person name="Sheridan J."/>
            <person name="Iwata A."/>
            <person name="Tuteja R."/>
            <person name="Penmetsa R.V."/>
            <person name="Wu W."/>
            <person name="Upadhyaya H.D."/>
            <person name="Yang S.P."/>
            <person name="Shah T."/>
            <person name="Saxena K.B."/>
            <person name="Michael T."/>
            <person name="McCombie W.R."/>
            <person name="Yang B."/>
            <person name="Zhang G."/>
            <person name="Yang H."/>
            <person name="Wang J."/>
            <person name="Spillane C."/>
            <person name="Cook D.R."/>
            <person name="May G.D."/>
            <person name="Xu X."/>
            <person name="Jackson S.A."/>
        </authorList>
    </citation>
    <scope>NUCLEOTIDE SEQUENCE [LARGE SCALE GENOMIC DNA]</scope>
    <source>
        <strain evidence="3">cv. Asha</strain>
    </source>
</reference>
<evidence type="ECO:0000256" key="1">
    <source>
        <dbReference type="SAM" id="SignalP"/>
    </source>
</evidence>
<evidence type="ECO:0000313" key="3">
    <source>
        <dbReference type="Proteomes" id="UP000075243"/>
    </source>
</evidence>
<feature type="signal peptide" evidence="1">
    <location>
        <begin position="1"/>
        <end position="24"/>
    </location>
</feature>
<organism evidence="2 3">
    <name type="scientific">Cajanus cajan</name>
    <name type="common">Pigeon pea</name>
    <name type="synonym">Cajanus indicus</name>
    <dbReference type="NCBI Taxonomy" id="3821"/>
    <lineage>
        <taxon>Eukaryota</taxon>
        <taxon>Viridiplantae</taxon>
        <taxon>Streptophyta</taxon>
        <taxon>Embryophyta</taxon>
        <taxon>Tracheophyta</taxon>
        <taxon>Spermatophyta</taxon>
        <taxon>Magnoliopsida</taxon>
        <taxon>eudicotyledons</taxon>
        <taxon>Gunneridae</taxon>
        <taxon>Pentapetalae</taxon>
        <taxon>rosids</taxon>
        <taxon>fabids</taxon>
        <taxon>Fabales</taxon>
        <taxon>Fabaceae</taxon>
        <taxon>Papilionoideae</taxon>
        <taxon>50 kb inversion clade</taxon>
        <taxon>NPAAA clade</taxon>
        <taxon>indigoferoid/millettioid clade</taxon>
        <taxon>Phaseoleae</taxon>
        <taxon>Cajanus</taxon>
    </lineage>
</organism>
<name>A0A151TJP0_CAJCA</name>
<sequence length="98" mass="11098">MTKNEIKIIQVTIMMIIMLDLTQANYNSFAEVEPRNDPTSIPCIYTCCNDCAIFLCDPPKFKSCVANCLAQCNQMSIEAIDRNFGIYSLISLVFFKVL</sequence>
<gene>
    <name evidence="2" type="ORF">KK1_013595</name>
</gene>
<feature type="chain" id="PRO_5007589132" evidence="1">
    <location>
        <begin position="25"/>
        <end position="98"/>
    </location>
</feature>